<gene>
    <name evidence="2" type="ORF">ACG00Y_03220</name>
</gene>
<evidence type="ECO:0000313" key="3">
    <source>
        <dbReference type="Proteomes" id="UP001606210"/>
    </source>
</evidence>
<name>A0ABW7EYA4_9BURK</name>
<reference evidence="2 3" key="1">
    <citation type="submission" date="2024-08" db="EMBL/GenBank/DDBJ databases">
        <authorList>
            <person name="Lu H."/>
        </authorList>
    </citation>
    <scope>NUCLEOTIDE SEQUENCE [LARGE SCALE GENOMIC DNA]</scope>
    <source>
        <strain evidence="2 3">LYH14W</strain>
    </source>
</reference>
<dbReference type="Proteomes" id="UP001606210">
    <property type="component" value="Unassembled WGS sequence"/>
</dbReference>
<dbReference type="RefSeq" id="WP_394475906.1">
    <property type="nucleotide sequence ID" value="NZ_JBIGHV010000001.1"/>
</dbReference>
<organism evidence="2 3">
    <name type="scientific">Pelomonas parva</name>
    <dbReference type="NCBI Taxonomy" id="3299032"/>
    <lineage>
        <taxon>Bacteria</taxon>
        <taxon>Pseudomonadati</taxon>
        <taxon>Pseudomonadota</taxon>
        <taxon>Betaproteobacteria</taxon>
        <taxon>Burkholderiales</taxon>
        <taxon>Sphaerotilaceae</taxon>
        <taxon>Roseateles</taxon>
    </lineage>
</organism>
<comment type="caution">
    <text evidence="2">The sequence shown here is derived from an EMBL/GenBank/DDBJ whole genome shotgun (WGS) entry which is preliminary data.</text>
</comment>
<sequence length="284" mass="30634">MTSPLSTHRRLLLQGLAGMAATGLAGADTGAALPTDERLRRFLMMRGALDDRLVIGEIDAQFHAVINGQTVPLCGLLATTFTRWQAAGDGTWLSASFEHVYYTDIASGAVLTEWRNPVTGRTVAVPAYSSRPTVRRLTPDLSATPIQPMPPGTTMEDRVNAAYEDRGEQVFVERVQAVLPRPGQALPYAYGELVTLRAPLAALRDPKARQVRARNSFSSVSGWRPWMQMGDQPGHVLGHGSGSYGLTLDEINPRWLAAARAGSVEWLADPAARLVPLLAAAVKA</sequence>
<protein>
    <submittedName>
        <fullName evidence="2">DUF1838 family protein</fullName>
    </submittedName>
</protein>
<dbReference type="InterPro" id="IPR014990">
    <property type="entry name" value="DUF1838"/>
</dbReference>
<keyword evidence="3" id="KW-1185">Reference proteome</keyword>
<proteinExistence type="predicted"/>
<evidence type="ECO:0000313" key="2">
    <source>
        <dbReference type="EMBL" id="MFG6428904.1"/>
    </source>
</evidence>
<dbReference type="Pfam" id="PF08894">
    <property type="entry name" value="DUF1838"/>
    <property type="match status" value="1"/>
</dbReference>
<evidence type="ECO:0000256" key="1">
    <source>
        <dbReference type="SAM" id="SignalP"/>
    </source>
</evidence>
<feature type="signal peptide" evidence="1">
    <location>
        <begin position="1"/>
        <end position="27"/>
    </location>
</feature>
<keyword evidence="1" id="KW-0732">Signal</keyword>
<dbReference type="EMBL" id="JBIGHV010000001">
    <property type="protein sequence ID" value="MFG6428904.1"/>
    <property type="molecule type" value="Genomic_DNA"/>
</dbReference>
<feature type="chain" id="PRO_5045537826" evidence="1">
    <location>
        <begin position="28"/>
        <end position="284"/>
    </location>
</feature>
<accession>A0ABW7EYA4</accession>